<evidence type="ECO:0008006" key="4">
    <source>
        <dbReference type="Google" id="ProtNLM"/>
    </source>
</evidence>
<keyword evidence="3" id="KW-1185">Reference proteome</keyword>
<evidence type="ECO:0000256" key="1">
    <source>
        <dbReference type="SAM" id="Phobius"/>
    </source>
</evidence>
<accession>A0A544TCM7</accession>
<dbReference type="AlphaFoldDB" id="A0A544TCM7"/>
<dbReference type="RefSeq" id="WP_142538129.1">
    <property type="nucleotide sequence ID" value="NZ_BMIE01000009.1"/>
</dbReference>
<proteinExistence type="predicted"/>
<gene>
    <name evidence="2" type="ORF">FG382_06690</name>
</gene>
<dbReference type="EMBL" id="VDGH01000003">
    <property type="protein sequence ID" value="TQR15149.1"/>
    <property type="molecule type" value="Genomic_DNA"/>
</dbReference>
<feature type="transmembrane region" description="Helical" evidence="1">
    <location>
        <begin position="60"/>
        <end position="81"/>
    </location>
</feature>
<evidence type="ECO:0000313" key="3">
    <source>
        <dbReference type="Proteomes" id="UP000317316"/>
    </source>
</evidence>
<keyword evidence="1" id="KW-0472">Membrane</keyword>
<comment type="caution">
    <text evidence="2">The sequence shown here is derived from an EMBL/GenBank/DDBJ whole genome shotgun (WGS) entry which is preliminary data.</text>
</comment>
<reference evidence="2 3" key="1">
    <citation type="submission" date="2019-05" db="EMBL/GenBank/DDBJ databases">
        <title>Psychrobacillus vulpis sp. nov., a new species isolated from feces of a red fox that inhabits in The Tablas de Daimiel Natural Park, Albacete, Spain.</title>
        <authorList>
            <person name="Rodriguez M."/>
            <person name="Reina J.C."/>
            <person name="Bejar V."/>
            <person name="Llamas I."/>
        </authorList>
    </citation>
    <scope>NUCLEOTIDE SEQUENCE [LARGE SCALE GENOMIC DNA]</scope>
    <source>
        <strain evidence="2 3">NEAU-3TGS17</strain>
    </source>
</reference>
<dbReference type="OrthoDB" id="2969583at2"/>
<keyword evidence="1" id="KW-1133">Transmembrane helix</keyword>
<protein>
    <recommendedName>
        <fullName evidence="4">Holin</fullName>
    </recommendedName>
</protein>
<organism evidence="2 3">
    <name type="scientific">Psychrobacillus lasiicapitis</name>
    <dbReference type="NCBI Taxonomy" id="1636719"/>
    <lineage>
        <taxon>Bacteria</taxon>
        <taxon>Bacillati</taxon>
        <taxon>Bacillota</taxon>
        <taxon>Bacilli</taxon>
        <taxon>Bacillales</taxon>
        <taxon>Bacillaceae</taxon>
        <taxon>Psychrobacillus</taxon>
    </lineage>
</organism>
<feature type="transmembrane region" description="Helical" evidence="1">
    <location>
        <begin position="37"/>
        <end position="54"/>
    </location>
</feature>
<name>A0A544TCM7_9BACI</name>
<keyword evidence="1" id="KW-0812">Transmembrane</keyword>
<dbReference type="Proteomes" id="UP000317316">
    <property type="component" value="Unassembled WGS sequence"/>
</dbReference>
<evidence type="ECO:0000313" key="2">
    <source>
        <dbReference type="EMBL" id="TQR15149.1"/>
    </source>
</evidence>
<sequence>MTEFPTIHTNIWDSLWAVPVIIVLTEILKRVLPIRPQYISTIATSIGLIISIFISHPHNLAAGIFMGFFYSGAAIGSYSSIKTSLMAYRNRA</sequence>